<evidence type="ECO:0000256" key="6">
    <source>
        <dbReference type="SAM" id="Coils"/>
    </source>
</evidence>
<gene>
    <name evidence="9" type="ORF">NC653_035153</name>
</gene>
<dbReference type="SUPFAM" id="SSF55455">
    <property type="entry name" value="SRF-like"/>
    <property type="match status" value="1"/>
</dbReference>
<dbReference type="GO" id="GO:0003700">
    <property type="term" value="F:DNA-binding transcription factor activity"/>
    <property type="evidence" value="ECO:0007669"/>
    <property type="project" value="InterPro"/>
</dbReference>
<dbReference type="SMART" id="SM00432">
    <property type="entry name" value="MADS"/>
    <property type="match status" value="1"/>
</dbReference>
<dbReference type="PROSITE" id="PS50066">
    <property type="entry name" value="MADS_BOX_2"/>
    <property type="match status" value="1"/>
</dbReference>
<keyword evidence="5" id="KW-0539">Nucleus</keyword>
<evidence type="ECO:0000259" key="8">
    <source>
        <dbReference type="PROSITE" id="PS51297"/>
    </source>
</evidence>
<dbReference type="Proteomes" id="UP001164929">
    <property type="component" value="Chromosome 15"/>
</dbReference>
<evidence type="ECO:0000256" key="4">
    <source>
        <dbReference type="ARBA" id="ARBA00023163"/>
    </source>
</evidence>
<dbReference type="InterPro" id="IPR002100">
    <property type="entry name" value="TF_MADSbox"/>
</dbReference>
<evidence type="ECO:0000256" key="5">
    <source>
        <dbReference type="ARBA" id="ARBA00023242"/>
    </source>
</evidence>
<dbReference type="InterPro" id="IPR002487">
    <property type="entry name" value="TF_Kbox"/>
</dbReference>
<dbReference type="CDD" id="cd00265">
    <property type="entry name" value="MADS_MEF2_like"/>
    <property type="match status" value="1"/>
</dbReference>
<feature type="domain" description="MADS-box" evidence="7">
    <location>
        <begin position="1"/>
        <end position="61"/>
    </location>
</feature>
<evidence type="ECO:0000256" key="2">
    <source>
        <dbReference type="ARBA" id="ARBA00023015"/>
    </source>
</evidence>
<organism evidence="9 10">
    <name type="scientific">Populus alba x Populus x berolinensis</name>
    <dbReference type="NCBI Taxonomy" id="444605"/>
    <lineage>
        <taxon>Eukaryota</taxon>
        <taxon>Viridiplantae</taxon>
        <taxon>Streptophyta</taxon>
        <taxon>Embryophyta</taxon>
        <taxon>Tracheophyta</taxon>
        <taxon>Spermatophyta</taxon>
        <taxon>Magnoliopsida</taxon>
        <taxon>eudicotyledons</taxon>
        <taxon>Gunneridae</taxon>
        <taxon>Pentapetalae</taxon>
        <taxon>rosids</taxon>
        <taxon>fabids</taxon>
        <taxon>Malpighiales</taxon>
        <taxon>Salicaceae</taxon>
        <taxon>Saliceae</taxon>
        <taxon>Populus</taxon>
    </lineage>
</organism>
<dbReference type="Pfam" id="PF00319">
    <property type="entry name" value="SRF-TF"/>
    <property type="match status" value="1"/>
</dbReference>
<keyword evidence="10" id="KW-1185">Reference proteome</keyword>
<dbReference type="EMBL" id="JAQIZT010000015">
    <property type="protein sequence ID" value="KAJ6970787.1"/>
    <property type="molecule type" value="Genomic_DNA"/>
</dbReference>
<proteinExistence type="predicted"/>
<name>A0AAD6LS83_9ROSI</name>
<reference evidence="9" key="1">
    <citation type="journal article" date="2023" name="Mol. Ecol. Resour.">
        <title>Chromosome-level genome assembly of a triploid poplar Populus alba 'Berolinensis'.</title>
        <authorList>
            <person name="Chen S."/>
            <person name="Yu Y."/>
            <person name="Wang X."/>
            <person name="Wang S."/>
            <person name="Zhang T."/>
            <person name="Zhou Y."/>
            <person name="He R."/>
            <person name="Meng N."/>
            <person name="Wang Y."/>
            <person name="Liu W."/>
            <person name="Liu Z."/>
            <person name="Liu J."/>
            <person name="Guo Q."/>
            <person name="Huang H."/>
            <person name="Sederoff R.R."/>
            <person name="Wang G."/>
            <person name="Qu G."/>
            <person name="Chen S."/>
        </authorList>
    </citation>
    <scope>NUCLEOTIDE SEQUENCE</scope>
    <source>
        <strain evidence="9">SC-2020</strain>
    </source>
</reference>
<keyword evidence="4" id="KW-0804">Transcription</keyword>
<feature type="domain" description="K-box" evidence="8">
    <location>
        <begin position="86"/>
        <end position="178"/>
    </location>
</feature>
<evidence type="ECO:0000256" key="3">
    <source>
        <dbReference type="ARBA" id="ARBA00023125"/>
    </source>
</evidence>
<evidence type="ECO:0000259" key="7">
    <source>
        <dbReference type="PROSITE" id="PS50066"/>
    </source>
</evidence>
<keyword evidence="2" id="KW-0805">Transcription regulation</keyword>
<dbReference type="GO" id="GO:0000977">
    <property type="term" value="F:RNA polymerase II transcription regulatory region sequence-specific DNA binding"/>
    <property type="evidence" value="ECO:0007669"/>
    <property type="project" value="InterPro"/>
</dbReference>
<dbReference type="AlphaFoldDB" id="A0AAD6LS83"/>
<evidence type="ECO:0000313" key="10">
    <source>
        <dbReference type="Proteomes" id="UP001164929"/>
    </source>
</evidence>
<evidence type="ECO:0000313" key="9">
    <source>
        <dbReference type="EMBL" id="KAJ6970787.1"/>
    </source>
</evidence>
<comment type="caution">
    <text evidence="9">The sequence shown here is derived from an EMBL/GenBank/DDBJ whole genome shotgun (WGS) entry which is preliminary data.</text>
</comment>
<dbReference type="PANTHER" id="PTHR48019">
    <property type="entry name" value="SERUM RESPONSE FACTOR HOMOLOG"/>
    <property type="match status" value="1"/>
</dbReference>
<dbReference type="InterPro" id="IPR036879">
    <property type="entry name" value="TF_MADSbox_sf"/>
</dbReference>
<protein>
    <submittedName>
        <fullName evidence="9">Transcription factor CAULIFLOWER D-like isoform X1</fullName>
    </submittedName>
</protein>
<dbReference type="InterPro" id="IPR050142">
    <property type="entry name" value="MADS-box/MEF2_TF"/>
</dbReference>
<dbReference type="InterPro" id="IPR033896">
    <property type="entry name" value="MEF2-like_N"/>
</dbReference>
<keyword evidence="6" id="KW-0175">Coiled coil</keyword>
<feature type="coiled-coil region" evidence="6">
    <location>
        <begin position="86"/>
        <end position="169"/>
    </location>
</feature>
<keyword evidence="3" id="KW-0238">DNA-binding</keyword>
<evidence type="ECO:0000256" key="1">
    <source>
        <dbReference type="ARBA" id="ARBA00004123"/>
    </source>
</evidence>
<dbReference type="PROSITE" id="PS51297">
    <property type="entry name" value="K_BOX"/>
    <property type="match status" value="1"/>
</dbReference>
<dbReference type="Pfam" id="PF01486">
    <property type="entry name" value="K-box"/>
    <property type="match status" value="1"/>
</dbReference>
<dbReference type="GO" id="GO:0005634">
    <property type="term" value="C:nucleus"/>
    <property type="evidence" value="ECO:0007669"/>
    <property type="project" value="UniProtKB-SubCell"/>
</dbReference>
<dbReference type="PRINTS" id="PR00404">
    <property type="entry name" value="MADSDOMAIN"/>
</dbReference>
<dbReference type="GO" id="GO:0046983">
    <property type="term" value="F:protein dimerization activity"/>
    <property type="evidence" value="ECO:0007669"/>
    <property type="project" value="InterPro"/>
</dbReference>
<comment type="subcellular location">
    <subcellularLocation>
        <location evidence="1">Nucleus</location>
    </subcellularLocation>
</comment>
<dbReference type="GO" id="GO:0045944">
    <property type="term" value="P:positive regulation of transcription by RNA polymerase II"/>
    <property type="evidence" value="ECO:0007669"/>
    <property type="project" value="InterPro"/>
</dbReference>
<sequence length="205" mass="23830">MGRGKVELKRIENSASRQVTFSKRRNGLLKKAFELSILCEAEVSLIIFSPTGKFYQFSSHDMERSVARYRSEVGLPGTNDQRSRSLEFWRCEIEELRRTINKTEAQLRHFIGEDIAPLGLKELKQLERQLKTGVERIRSKKKRVISEHIKLLKSEQRALQEENAHLQKRVKLQELPDANVSSRIPEPNACNAFHQQRIFLDGSHH</sequence>
<accession>A0AAD6LS83</accession>
<dbReference type="PROSITE" id="PS00350">
    <property type="entry name" value="MADS_BOX_1"/>
    <property type="match status" value="1"/>
</dbReference>
<dbReference type="Gene3D" id="3.40.1810.10">
    <property type="entry name" value="Transcription factor, MADS-box"/>
    <property type="match status" value="1"/>
</dbReference>